<dbReference type="EMBL" id="JBFTWV010000197">
    <property type="protein sequence ID" value="KAL2784048.1"/>
    <property type="molecule type" value="Genomic_DNA"/>
</dbReference>
<protein>
    <submittedName>
        <fullName evidence="7">Major facilitator superfamily domain-containing protein</fullName>
    </submittedName>
</protein>
<evidence type="ECO:0000256" key="1">
    <source>
        <dbReference type="ARBA" id="ARBA00004141"/>
    </source>
</evidence>
<reference evidence="7 8" key="1">
    <citation type="submission" date="2024-07" db="EMBL/GenBank/DDBJ databases">
        <title>Section-level genome sequencing and comparative genomics of Aspergillus sections Usti and Cavernicolus.</title>
        <authorList>
            <consortium name="Lawrence Berkeley National Laboratory"/>
            <person name="Nybo J.L."/>
            <person name="Vesth T.C."/>
            <person name="Theobald S."/>
            <person name="Frisvad J.C."/>
            <person name="Larsen T.O."/>
            <person name="Kjaerboelling I."/>
            <person name="Rothschild-Mancinelli K."/>
            <person name="Lyhne E.K."/>
            <person name="Kogle M.E."/>
            <person name="Barry K."/>
            <person name="Clum A."/>
            <person name="Na H."/>
            <person name="Ledsgaard L."/>
            <person name="Lin J."/>
            <person name="Lipzen A."/>
            <person name="Kuo A."/>
            <person name="Riley R."/>
            <person name="Mondo S."/>
            <person name="Labutti K."/>
            <person name="Haridas S."/>
            <person name="Pangalinan J."/>
            <person name="Salamov A.A."/>
            <person name="Simmons B.A."/>
            <person name="Magnuson J.K."/>
            <person name="Chen J."/>
            <person name="Drula E."/>
            <person name="Henrissat B."/>
            <person name="Wiebenga A."/>
            <person name="Lubbers R.J."/>
            <person name="Gomes A.C."/>
            <person name="Makela M.R."/>
            <person name="Stajich J."/>
            <person name="Grigoriev I.V."/>
            <person name="Mortensen U.H."/>
            <person name="De Vries R.P."/>
            <person name="Baker S.E."/>
            <person name="Andersen M.R."/>
        </authorList>
    </citation>
    <scope>NUCLEOTIDE SEQUENCE [LARGE SCALE GENOMIC DNA]</scope>
    <source>
        <strain evidence="7 8">CBS 209.92</strain>
    </source>
</reference>
<feature type="transmembrane region" description="Helical" evidence="6">
    <location>
        <begin position="49"/>
        <end position="67"/>
    </location>
</feature>
<dbReference type="Gene3D" id="1.20.1250.20">
    <property type="entry name" value="MFS general substrate transporter like domains"/>
    <property type="match status" value="1"/>
</dbReference>
<keyword evidence="3 6" id="KW-1133">Transmembrane helix</keyword>
<organism evidence="7 8">
    <name type="scientific">Aspergillus keveii</name>
    <dbReference type="NCBI Taxonomy" id="714993"/>
    <lineage>
        <taxon>Eukaryota</taxon>
        <taxon>Fungi</taxon>
        <taxon>Dikarya</taxon>
        <taxon>Ascomycota</taxon>
        <taxon>Pezizomycotina</taxon>
        <taxon>Eurotiomycetes</taxon>
        <taxon>Eurotiomycetidae</taxon>
        <taxon>Eurotiales</taxon>
        <taxon>Aspergillaceae</taxon>
        <taxon>Aspergillus</taxon>
        <taxon>Aspergillus subgen. Nidulantes</taxon>
    </lineage>
</organism>
<feature type="transmembrane region" description="Helical" evidence="6">
    <location>
        <begin position="371"/>
        <end position="394"/>
    </location>
</feature>
<dbReference type="Proteomes" id="UP001610563">
    <property type="component" value="Unassembled WGS sequence"/>
</dbReference>
<evidence type="ECO:0000256" key="2">
    <source>
        <dbReference type="ARBA" id="ARBA00022692"/>
    </source>
</evidence>
<name>A0ABR4FLX8_9EURO</name>
<keyword evidence="4 6" id="KW-0472">Membrane</keyword>
<evidence type="ECO:0000313" key="7">
    <source>
        <dbReference type="EMBL" id="KAL2784048.1"/>
    </source>
</evidence>
<comment type="subcellular location">
    <subcellularLocation>
        <location evidence="1">Membrane</location>
        <topology evidence="1">Multi-pass membrane protein</topology>
    </subcellularLocation>
</comment>
<dbReference type="Pfam" id="PF05978">
    <property type="entry name" value="UNC-93"/>
    <property type="match status" value="1"/>
</dbReference>
<evidence type="ECO:0000256" key="3">
    <source>
        <dbReference type="ARBA" id="ARBA00022989"/>
    </source>
</evidence>
<feature type="transmembrane region" description="Helical" evidence="6">
    <location>
        <begin position="73"/>
        <end position="99"/>
    </location>
</feature>
<gene>
    <name evidence="7" type="ORF">BJX66DRAFT_330245</name>
</gene>
<sequence>MGIIIDNSPWTQVTILGFVTFCSVGMYSAISGLGAGGTQDPQLSDIAHGALYGCFAVSGFLAGSVNLHGTRWFLIFAGALLGVSAALFWAAQGAIMMAYPLGKDQGRAFSLAWSIFQLGVLVGASIAVGIQANSTLPNVSTAVYLVFMIIMLTAILTSWLILPPHLVVRKDGTFVQVEALPSPRQEFHAFVQQLHDWRLIALFPMFFSSNYFYAYQGALTQFLFTGRARALASLLTGVGSILGSLLFGFVTDQVSPSRRSRALTGWCLVLGLNCFAWSCGLALQVQFTRQSTALQGHPLPWDWTHAPSYAPLLLLCSYYLAESAYQGLAYYIMSTLTSDAHKLARMAGYYKGVQSAGNAISYGMDAVKTPFLTEFIVSWGLLLISMPLSFWVIWKVRKEADQDIEVVVATDIVDLGVAGTPTDKDQMVVSDENKPADAVEKETK</sequence>
<evidence type="ECO:0000313" key="8">
    <source>
        <dbReference type="Proteomes" id="UP001610563"/>
    </source>
</evidence>
<proteinExistence type="predicted"/>
<feature type="region of interest" description="Disordered" evidence="5">
    <location>
        <begin position="424"/>
        <end position="444"/>
    </location>
</feature>
<feature type="transmembrane region" description="Helical" evidence="6">
    <location>
        <begin position="111"/>
        <end position="130"/>
    </location>
</feature>
<feature type="transmembrane region" description="Helical" evidence="6">
    <location>
        <begin position="142"/>
        <end position="162"/>
    </location>
</feature>
<feature type="transmembrane region" description="Helical" evidence="6">
    <location>
        <begin position="230"/>
        <end position="250"/>
    </location>
</feature>
<dbReference type="InterPro" id="IPR051617">
    <property type="entry name" value="UNC-93-like_regulator"/>
</dbReference>
<dbReference type="InterPro" id="IPR010291">
    <property type="entry name" value="Ion_channel_UNC-93"/>
</dbReference>
<evidence type="ECO:0000256" key="6">
    <source>
        <dbReference type="SAM" id="Phobius"/>
    </source>
</evidence>
<comment type="caution">
    <text evidence="7">The sequence shown here is derived from an EMBL/GenBank/DDBJ whole genome shotgun (WGS) entry which is preliminary data.</text>
</comment>
<accession>A0ABR4FLX8</accession>
<keyword evidence="2 6" id="KW-0812">Transmembrane</keyword>
<dbReference type="SUPFAM" id="SSF103473">
    <property type="entry name" value="MFS general substrate transporter"/>
    <property type="match status" value="1"/>
</dbReference>
<dbReference type="PANTHER" id="PTHR23294:SF17">
    <property type="entry name" value="DUF895 DOMAIN MEMBRANE PROTEIN"/>
    <property type="match status" value="1"/>
</dbReference>
<feature type="transmembrane region" description="Helical" evidence="6">
    <location>
        <begin position="15"/>
        <end position="37"/>
    </location>
</feature>
<evidence type="ECO:0000256" key="5">
    <source>
        <dbReference type="SAM" id="MobiDB-lite"/>
    </source>
</evidence>
<keyword evidence="8" id="KW-1185">Reference proteome</keyword>
<evidence type="ECO:0000256" key="4">
    <source>
        <dbReference type="ARBA" id="ARBA00023136"/>
    </source>
</evidence>
<dbReference type="PANTHER" id="PTHR23294">
    <property type="entry name" value="ET TRANSLATION PRODUCT-RELATED"/>
    <property type="match status" value="1"/>
</dbReference>
<feature type="transmembrane region" description="Helical" evidence="6">
    <location>
        <begin position="262"/>
        <end position="283"/>
    </location>
</feature>
<dbReference type="InterPro" id="IPR036259">
    <property type="entry name" value="MFS_trans_sf"/>
</dbReference>